<sequence>MKQGKKELKKSNKKLITGVIKNKMTYLIILMYLCVSQKTVHADETSSIAGSTFGKGLIKLLGDVSAFLLVLSPIVGGLFAVYFFIRKNAADEQDQKQWNKRLIITGVCVVGAVLVSSMIQVITGYFK</sequence>
<dbReference type="Proteomes" id="UP000595897">
    <property type="component" value="Chromosome"/>
</dbReference>
<keyword evidence="1" id="KW-1133">Transmembrane helix</keyword>
<accession>A0A7R7IC46</accession>
<keyword evidence="1" id="KW-0472">Membrane</keyword>
<keyword evidence="3" id="KW-1185">Reference proteome</keyword>
<reference evidence="2 3" key="1">
    <citation type="submission" date="2020-11" db="EMBL/GenBank/DDBJ databases">
        <title>Draft genome sequencing of a Lachnospiraceae strain isolated from anoxic soil subjected to BSD treatment.</title>
        <authorList>
            <person name="Uek A."/>
            <person name="Tonouchi A."/>
        </authorList>
    </citation>
    <scope>NUCLEOTIDE SEQUENCE [LARGE SCALE GENOMIC DNA]</scope>
    <source>
        <strain evidence="2 3">TB5</strain>
    </source>
</reference>
<dbReference type="EMBL" id="AP024169">
    <property type="protein sequence ID" value="BCN29524.1"/>
    <property type="molecule type" value="Genomic_DNA"/>
</dbReference>
<name>A0A7R7IC46_9FIRM</name>
<dbReference type="RefSeq" id="WP_271714795.1">
    <property type="nucleotide sequence ID" value="NZ_AP024169.1"/>
</dbReference>
<dbReference type="AlphaFoldDB" id="A0A7R7IC46"/>
<evidence type="ECO:0000313" key="3">
    <source>
        <dbReference type="Proteomes" id="UP000595897"/>
    </source>
</evidence>
<evidence type="ECO:0000313" key="2">
    <source>
        <dbReference type="EMBL" id="BCN29524.1"/>
    </source>
</evidence>
<evidence type="ECO:0000256" key="1">
    <source>
        <dbReference type="SAM" id="Phobius"/>
    </source>
</evidence>
<protein>
    <submittedName>
        <fullName evidence="2">Uncharacterized protein</fullName>
    </submittedName>
</protein>
<organism evidence="2 3">
    <name type="scientific">Anaeromicropila herbilytica</name>
    <dbReference type="NCBI Taxonomy" id="2785025"/>
    <lineage>
        <taxon>Bacteria</taxon>
        <taxon>Bacillati</taxon>
        <taxon>Bacillota</taxon>
        <taxon>Clostridia</taxon>
        <taxon>Lachnospirales</taxon>
        <taxon>Lachnospiraceae</taxon>
        <taxon>Anaeromicropila</taxon>
    </lineage>
</organism>
<feature type="transmembrane region" description="Helical" evidence="1">
    <location>
        <begin position="106"/>
        <end position="126"/>
    </location>
</feature>
<keyword evidence="1" id="KW-0812">Transmembrane</keyword>
<proteinExistence type="predicted"/>
<gene>
    <name evidence="2" type="ORF">bsdtb5_08190</name>
</gene>
<feature type="transmembrane region" description="Helical" evidence="1">
    <location>
        <begin position="66"/>
        <end position="85"/>
    </location>
</feature>
<dbReference type="KEGG" id="ahb:bsdtb5_08190"/>
<dbReference type="NCBIfam" id="NF045849">
    <property type="entry name" value="ICE_MMCAP2_0565"/>
    <property type="match status" value="1"/>
</dbReference>